<evidence type="ECO:0000313" key="5">
    <source>
        <dbReference type="Proteomes" id="UP000092583"/>
    </source>
</evidence>
<feature type="domain" description="Rab-GAP TBC" evidence="3">
    <location>
        <begin position="145"/>
        <end position="370"/>
    </location>
</feature>
<dbReference type="SUPFAM" id="SSF47923">
    <property type="entry name" value="Ypt/Rab-GAP domain of gyp1p"/>
    <property type="match status" value="2"/>
</dbReference>
<protein>
    <recommendedName>
        <fullName evidence="3">Rab-GAP TBC domain-containing protein</fullName>
    </recommendedName>
</protein>
<feature type="compositionally biased region" description="Polar residues" evidence="2">
    <location>
        <begin position="696"/>
        <end position="709"/>
    </location>
</feature>
<dbReference type="GO" id="GO:0005096">
    <property type="term" value="F:GTPase activator activity"/>
    <property type="evidence" value="ECO:0007669"/>
    <property type="project" value="UniProtKB-KW"/>
</dbReference>
<feature type="compositionally biased region" description="Polar residues" evidence="2">
    <location>
        <begin position="755"/>
        <end position="764"/>
    </location>
</feature>
<keyword evidence="5" id="KW-1185">Reference proteome</keyword>
<evidence type="ECO:0000256" key="2">
    <source>
        <dbReference type="SAM" id="MobiDB-lite"/>
    </source>
</evidence>
<feature type="compositionally biased region" description="Low complexity" evidence="2">
    <location>
        <begin position="765"/>
        <end position="790"/>
    </location>
</feature>
<dbReference type="Pfam" id="PF00566">
    <property type="entry name" value="RabGAP-TBC"/>
    <property type="match status" value="1"/>
</dbReference>
<dbReference type="OrthoDB" id="27140at2759"/>
<feature type="region of interest" description="Disordered" evidence="2">
    <location>
        <begin position="531"/>
        <end position="587"/>
    </location>
</feature>
<feature type="region of interest" description="Disordered" evidence="2">
    <location>
        <begin position="669"/>
        <end position="710"/>
    </location>
</feature>
<dbReference type="EMBL" id="KI669460">
    <property type="protein sequence ID" value="OCF59734.1"/>
    <property type="molecule type" value="Genomic_DNA"/>
</dbReference>
<accession>A0A1B9IWD0</accession>
<feature type="region of interest" description="Disordered" evidence="2">
    <location>
        <begin position="454"/>
        <end position="480"/>
    </location>
</feature>
<dbReference type="PANTHER" id="PTHR22957">
    <property type="entry name" value="TBC1 DOMAIN FAMILY MEMBER GTPASE-ACTIVATING PROTEIN"/>
    <property type="match status" value="1"/>
</dbReference>
<evidence type="ECO:0000259" key="3">
    <source>
        <dbReference type="PROSITE" id="PS50086"/>
    </source>
</evidence>
<dbReference type="FunFam" id="1.10.8.270:FF:000031">
    <property type="entry name" value="TBC1 domain family member 5"/>
    <property type="match status" value="1"/>
</dbReference>
<dbReference type="SMART" id="SM00164">
    <property type="entry name" value="TBC"/>
    <property type="match status" value="1"/>
</dbReference>
<feature type="compositionally biased region" description="Low complexity" evidence="2">
    <location>
        <begin position="117"/>
        <end position="135"/>
    </location>
</feature>
<dbReference type="PROSITE" id="PS50086">
    <property type="entry name" value="TBC_RABGAP"/>
    <property type="match status" value="1"/>
</dbReference>
<feature type="compositionally biased region" description="Pro residues" evidence="2">
    <location>
        <begin position="791"/>
        <end position="802"/>
    </location>
</feature>
<evidence type="ECO:0000256" key="1">
    <source>
        <dbReference type="ARBA" id="ARBA00022468"/>
    </source>
</evidence>
<organism evidence="4 5">
    <name type="scientific">Kwoniella mangroviensis CBS 10435</name>
    <dbReference type="NCBI Taxonomy" id="1331196"/>
    <lineage>
        <taxon>Eukaryota</taxon>
        <taxon>Fungi</taxon>
        <taxon>Dikarya</taxon>
        <taxon>Basidiomycota</taxon>
        <taxon>Agaricomycotina</taxon>
        <taxon>Tremellomycetes</taxon>
        <taxon>Tremellales</taxon>
        <taxon>Cryptococcaceae</taxon>
        <taxon>Kwoniella</taxon>
    </lineage>
</organism>
<sequence length="854" mass="93801">MVDPTRAEAVFPRPSTQDIQSAWKALFSDPLISPSRLKATALTKNGLGEAAADGGIILRSVYWRFYHGLLPPPTSPNLFSTSVSTSREAYNSLRRRFLIAPDGRWASDCTGSEDQLSNSPSTSSSSSAFAPSSSSVKNNGWDPLSLDSSSPWKTWFSHVDLRSTISQDVERTFPDIPYFQLPRVKKSLTTSLFLYSILNPDVGYRQGMHELLACCFLAVDRDSLDQKDNTSNKLEKGEGEEAMWTTLDRRYVEHDSFQLFQAIMKSAKEFYEWRAEEGPIVSMMFSALSYDLIYAQRNRSVNAPQAPIITRCNNIHSSLIRRIDPQLWERLETEGVEAQIWAIRWIRLIFTREVPFPLAMRIWDGVFAEDPGLGLLDFICVAMLLLIRNELIEADYPTLLTQLLHYPSPSPSYPFEPSLILSQALYLKNNISPAAGVEVVLQNQDLLGVKINRGQQAQQATDGRPSVRVEPGRGSRGRAGMGGLAQGLFERAQAAGLDKTFMATVADLRRNLPDSATAYSYLPNLPFSPGTPSREVGSFSTIPSSTSALPRSFLTSPSSQPRPPSQQQQLARPPVDSGPSVDSMATQQSLKDAELEMAELRLAMVGMGKAMSEWLSVLRPRAGTEDGDEIEKEKENAWRGLERIKDGLLDAAGKETEEIVREWGWHDGLESSSVSSRSTTPAPASVPFPPPAAATNGDNSSASQTQPIQSRDIHFEKDTLGFEDVTPTISQYPTMPNHPSLPSPPNQSVNPVSSHSKYGNSSMKPNLTLSSSSTNPSSGLPRIPVLVPSPVTAPLPPRPPPISSDTNNRRPNTAELPRESDPLAGLGVITRNKDKDKDRSNDVDVDPLLGVGVN</sequence>
<proteinExistence type="predicted"/>
<feature type="compositionally biased region" description="Low complexity" evidence="2">
    <location>
        <begin position="671"/>
        <end position="683"/>
    </location>
</feature>
<dbReference type="InterPro" id="IPR000195">
    <property type="entry name" value="Rab-GAP-TBC_dom"/>
</dbReference>
<dbReference type="Gene3D" id="1.10.8.270">
    <property type="entry name" value="putative rabgap domain of human tbc1 domain family member 14 like domains"/>
    <property type="match status" value="1"/>
</dbReference>
<feature type="compositionally biased region" description="Polar residues" evidence="2">
    <location>
        <begin position="538"/>
        <end position="555"/>
    </location>
</feature>
<dbReference type="Proteomes" id="UP000092583">
    <property type="component" value="Unassembled WGS sequence"/>
</dbReference>
<feature type="compositionally biased region" description="Basic and acidic residues" evidence="2">
    <location>
        <begin position="831"/>
        <end position="842"/>
    </location>
</feature>
<dbReference type="InterPro" id="IPR035969">
    <property type="entry name" value="Rab-GAP_TBC_sf"/>
</dbReference>
<feature type="region of interest" description="Disordered" evidence="2">
    <location>
        <begin position="109"/>
        <end position="138"/>
    </location>
</feature>
<name>A0A1B9IWD0_9TREE</name>
<gene>
    <name evidence="4" type="ORF">L486_02407</name>
</gene>
<dbReference type="Gene3D" id="1.10.472.80">
    <property type="entry name" value="Ypt/Rab-GAP domain of gyp1p, domain 3"/>
    <property type="match status" value="1"/>
</dbReference>
<evidence type="ECO:0000313" key="4">
    <source>
        <dbReference type="EMBL" id="OCF59734.1"/>
    </source>
</evidence>
<keyword evidence="1" id="KW-0343">GTPase activation</keyword>
<dbReference type="STRING" id="1331196.A0A1B9IWD0"/>
<dbReference type="AlphaFoldDB" id="A0A1B9IWD0"/>
<reference evidence="5" key="2">
    <citation type="submission" date="2013-12" db="EMBL/GenBank/DDBJ databases">
        <title>Evolution of pathogenesis and genome organization in the Tremellales.</title>
        <authorList>
            <person name="Cuomo C."/>
            <person name="Litvintseva A."/>
            <person name="Heitman J."/>
            <person name="Chen Y."/>
            <person name="Sun S."/>
            <person name="Springer D."/>
            <person name="Dromer F."/>
            <person name="Young S."/>
            <person name="Zeng Q."/>
            <person name="Chapman S."/>
            <person name="Gujja S."/>
            <person name="Saif S."/>
            <person name="Birren B."/>
        </authorList>
    </citation>
    <scope>NUCLEOTIDE SEQUENCE [LARGE SCALE GENOMIC DNA]</scope>
    <source>
        <strain evidence="5">CBS 10435</strain>
    </source>
</reference>
<dbReference type="PANTHER" id="PTHR22957:SF337">
    <property type="entry name" value="TBC1 DOMAIN FAMILY MEMBER 5"/>
    <property type="match status" value="1"/>
</dbReference>
<dbReference type="FunFam" id="1.10.472.80:FF:000038">
    <property type="entry name" value="TBC1 domain family member 5"/>
    <property type="match status" value="1"/>
</dbReference>
<feature type="region of interest" description="Disordered" evidence="2">
    <location>
        <begin position="726"/>
        <end position="854"/>
    </location>
</feature>
<reference evidence="4 5" key="1">
    <citation type="submission" date="2013-07" db="EMBL/GenBank/DDBJ databases">
        <title>The Genome Sequence of Kwoniella mangroviensis CBS10435.</title>
        <authorList>
            <consortium name="The Broad Institute Genome Sequencing Platform"/>
            <person name="Cuomo C."/>
            <person name="Litvintseva A."/>
            <person name="Chen Y."/>
            <person name="Heitman J."/>
            <person name="Sun S."/>
            <person name="Springer D."/>
            <person name="Dromer F."/>
            <person name="Young S.K."/>
            <person name="Zeng Q."/>
            <person name="Gargeya S."/>
            <person name="Fitzgerald M."/>
            <person name="Abouelleil A."/>
            <person name="Alvarado L."/>
            <person name="Berlin A.M."/>
            <person name="Chapman S.B."/>
            <person name="Dewar J."/>
            <person name="Goldberg J."/>
            <person name="Griggs A."/>
            <person name="Gujja S."/>
            <person name="Hansen M."/>
            <person name="Howarth C."/>
            <person name="Imamovic A."/>
            <person name="Larimer J."/>
            <person name="McCowan C."/>
            <person name="Murphy C."/>
            <person name="Pearson M."/>
            <person name="Priest M."/>
            <person name="Roberts A."/>
            <person name="Saif S."/>
            <person name="Shea T."/>
            <person name="Sykes S."/>
            <person name="Wortman J."/>
            <person name="Nusbaum C."/>
            <person name="Birren B."/>
        </authorList>
    </citation>
    <scope>NUCLEOTIDE SEQUENCE [LARGE SCALE GENOMIC DNA]</scope>
    <source>
        <strain evidence="4 5">CBS 10435</strain>
    </source>
</reference>